<keyword evidence="1" id="KW-0472">Membrane</keyword>
<comment type="caution">
    <text evidence="2">The sequence shown here is derived from an EMBL/GenBank/DDBJ whole genome shotgun (WGS) entry which is preliminary data.</text>
</comment>
<evidence type="ECO:0000313" key="2">
    <source>
        <dbReference type="EMBL" id="RGP37201.1"/>
    </source>
</evidence>
<dbReference type="AlphaFoldDB" id="A0A411Z2A1"/>
<name>A0A411Z2A1_9RHOB</name>
<evidence type="ECO:0000256" key="1">
    <source>
        <dbReference type="SAM" id="Phobius"/>
    </source>
</evidence>
<keyword evidence="1" id="KW-0812">Transmembrane</keyword>
<proteinExistence type="predicted"/>
<gene>
    <name evidence="2" type="ORF">D1012_11100</name>
</gene>
<feature type="transmembrane region" description="Helical" evidence="1">
    <location>
        <begin position="7"/>
        <end position="31"/>
    </location>
</feature>
<dbReference type="RefSeq" id="WP_118152119.1">
    <property type="nucleotide sequence ID" value="NZ_QWEY01000005.1"/>
</dbReference>
<keyword evidence="3" id="KW-1185">Reference proteome</keyword>
<accession>A0A411Z2A1</accession>
<keyword evidence="1" id="KW-1133">Transmembrane helix</keyword>
<sequence length="103" mass="11266">MPKLIRLYIINVAIGFGIAAAFVAGLVWLDIAGLQRLILQSPMGWVAALMMVMFNGVVFAGVQFAIAIMRMAEPEDTPPRGRRQPLVPIRVEAAVSRPGAHRR</sequence>
<evidence type="ECO:0000313" key="3">
    <source>
        <dbReference type="Proteomes" id="UP000284547"/>
    </source>
</evidence>
<dbReference type="EMBL" id="QWEY01000005">
    <property type="protein sequence ID" value="RGP37201.1"/>
    <property type="molecule type" value="Genomic_DNA"/>
</dbReference>
<organism evidence="2 3">
    <name type="scientific">Pseudotabrizicola alkalilacus</name>
    <dbReference type="NCBI Taxonomy" id="2305252"/>
    <lineage>
        <taxon>Bacteria</taxon>
        <taxon>Pseudomonadati</taxon>
        <taxon>Pseudomonadota</taxon>
        <taxon>Alphaproteobacteria</taxon>
        <taxon>Rhodobacterales</taxon>
        <taxon>Paracoccaceae</taxon>
        <taxon>Pseudotabrizicola</taxon>
    </lineage>
</organism>
<feature type="transmembrane region" description="Helical" evidence="1">
    <location>
        <begin position="43"/>
        <end position="68"/>
    </location>
</feature>
<protein>
    <submittedName>
        <fullName evidence="2">Uncharacterized protein</fullName>
    </submittedName>
</protein>
<reference evidence="2 3" key="1">
    <citation type="submission" date="2018-08" db="EMBL/GenBank/DDBJ databases">
        <title>Flavobacterium tibetense sp. nov., isolated from a wetland YonghuCo on Tibetan Plateau.</title>
        <authorList>
            <person name="Phurbu D."/>
            <person name="Lu H."/>
            <person name="Xing P."/>
        </authorList>
    </citation>
    <scope>NUCLEOTIDE SEQUENCE [LARGE SCALE GENOMIC DNA]</scope>
    <source>
        <strain evidence="2 3">DJC</strain>
    </source>
</reference>
<dbReference type="Proteomes" id="UP000284547">
    <property type="component" value="Unassembled WGS sequence"/>
</dbReference>
<dbReference type="OrthoDB" id="8115457at2"/>